<sequence length="322" mass="34025">MEQPRRAAASHHHNNKNHKNNNNNNVAVVEIEEQVNRSSRARSRSFHNSPPRKEFSRCARASKAYSLDSVRCPKRWRPCQLLRDVFAKTPLLLFGRRAFGGGAAAAAATTSARPSVVMTPADSTTFSSEDSGQGNDSPSSLASVLDSQLYLQPPKTRRSCSADSAVDLVGGGCAVSTAAASSPPPGSHHRTSLPSDRKRPLAQCLSLSCPVLSAPSVVVSDFSGGSSEASPEVVPEEEGCGLLSIDDDVRDYLSLGRSCSTCSLSSTVSSISWDDDASHSDVSESSSCFSSSKVSLCADDVGWGHAAMLLDYAFRNATNLGG</sequence>
<organism evidence="1 2">
    <name type="scientific">Ixodes persulcatus</name>
    <name type="common">Taiga tick</name>
    <dbReference type="NCBI Taxonomy" id="34615"/>
    <lineage>
        <taxon>Eukaryota</taxon>
        <taxon>Metazoa</taxon>
        <taxon>Ecdysozoa</taxon>
        <taxon>Arthropoda</taxon>
        <taxon>Chelicerata</taxon>
        <taxon>Arachnida</taxon>
        <taxon>Acari</taxon>
        <taxon>Parasitiformes</taxon>
        <taxon>Ixodida</taxon>
        <taxon>Ixodoidea</taxon>
        <taxon>Ixodidae</taxon>
        <taxon>Ixodinae</taxon>
        <taxon>Ixodes</taxon>
    </lineage>
</organism>
<reference evidence="1 2" key="1">
    <citation type="journal article" date="2020" name="Cell">
        <title>Large-Scale Comparative Analyses of Tick Genomes Elucidate Their Genetic Diversity and Vector Capacities.</title>
        <authorList>
            <consortium name="Tick Genome and Microbiome Consortium (TIGMIC)"/>
            <person name="Jia N."/>
            <person name="Wang J."/>
            <person name="Shi W."/>
            <person name="Du L."/>
            <person name="Sun Y."/>
            <person name="Zhan W."/>
            <person name="Jiang J.F."/>
            <person name="Wang Q."/>
            <person name="Zhang B."/>
            <person name="Ji P."/>
            <person name="Bell-Sakyi L."/>
            <person name="Cui X.M."/>
            <person name="Yuan T.T."/>
            <person name="Jiang B.G."/>
            <person name="Yang W.F."/>
            <person name="Lam T.T."/>
            <person name="Chang Q.C."/>
            <person name="Ding S.J."/>
            <person name="Wang X.J."/>
            <person name="Zhu J.G."/>
            <person name="Ruan X.D."/>
            <person name="Zhao L."/>
            <person name="Wei J.T."/>
            <person name="Ye R.Z."/>
            <person name="Que T.C."/>
            <person name="Du C.H."/>
            <person name="Zhou Y.H."/>
            <person name="Cheng J.X."/>
            <person name="Dai P.F."/>
            <person name="Guo W.B."/>
            <person name="Han X.H."/>
            <person name="Huang E.J."/>
            <person name="Li L.F."/>
            <person name="Wei W."/>
            <person name="Gao Y.C."/>
            <person name="Liu J.Z."/>
            <person name="Shao H.Z."/>
            <person name="Wang X."/>
            <person name="Wang C.C."/>
            <person name="Yang T.C."/>
            <person name="Huo Q.B."/>
            <person name="Li W."/>
            <person name="Chen H.Y."/>
            <person name="Chen S.E."/>
            <person name="Zhou L.G."/>
            <person name="Ni X.B."/>
            <person name="Tian J.H."/>
            <person name="Sheng Y."/>
            <person name="Liu T."/>
            <person name="Pan Y.S."/>
            <person name="Xia L.Y."/>
            <person name="Li J."/>
            <person name="Zhao F."/>
            <person name="Cao W.C."/>
        </authorList>
    </citation>
    <scope>NUCLEOTIDE SEQUENCE [LARGE SCALE GENOMIC DNA]</scope>
    <source>
        <strain evidence="1">Iper-2018</strain>
    </source>
</reference>
<proteinExistence type="predicted"/>
<protein>
    <submittedName>
        <fullName evidence="1">Uncharacterized protein</fullName>
    </submittedName>
</protein>
<gene>
    <name evidence="1" type="ORF">HPB47_011691</name>
</gene>
<accession>A0AC60NVM1</accession>
<dbReference type="Proteomes" id="UP000805193">
    <property type="component" value="Unassembled WGS sequence"/>
</dbReference>
<evidence type="ECO:0000313" key="2">
    <source>
        <dbReference type="Proteomes" id="UP000805193"/>
    </source>
</evidence>
<keyword evidence="2" id="KW-1185">Reference proteome</keyword>
<evidence type="ECO:0000313" key="1">
    <source>
        <dbReference type="EMBL" id="KAG0411187.1"/>
    </source>
</evidence>
<name>A0AC60NVM1_IXOPE</name>
<comment type="caution">
    <text evidence="1">The sequence shown here is derived from an EMBL/GenBank/DDBJ whole genome shotgun (WGS) entry which is preliminary data.</text>
</comment>
<dbReference type="EMBL" id="JABSTQ010011455">
    <property type="protein sequence ID" value="KAG0411187.1"/>
    <property type="molecule type" value="Genomic_DNA"/>
</dbReference>